<comment type="caution">
    <text evidence="7">The sequence shown here is derived from an EMBL/GenBank/DDBJ whole genome shotgun (WGS) entry which is preliminary data.</text>
</comment>
<dbReference type="RefSeq" id="WP_144348052.1">
    <property type="nucleotide sequence ID" value="NZ_VMKP01000003.1"/>
</dbReference>
<comment type="function">
    <text evidence="5">Catalyzes the phosphorylation of the 3'-hydroxyl group of dephosphocoenzyme A to form coenzyme A.</text>
</comment>
<evidence type="ECO:0000256" key="1">
    <source>
        <dbReference type="ARBA" id="ARBA00009018"/>
    </source>
</evidence>
<dbReference type="GO" id="GO:0004140">
    <property type="term" value="F:dephospho-CoA kinase activity"/>
    <property type="evidence" value="ECO:0007669"/>
    <property type="project" value="UniProtKB-UniRule"/>
</dbReference>
<proteinExistence type="inferred from homology"/>
<evidence type="ECO:0000256" key="3">
    <source>
        <dbReference type="ARBA" id="ARBA00022840"/>
    </source>
</evidence>
<accession>A0A557RH32</accession>
<dbReference type="Pfam" id="PF01121">
    <property type="entry name" value="CoaE"/>
    <property type="match status" value="1"/>
</dbReference>
<dbReference type="Gene3D" id="3.40.50.300">
    <property type="entry name" value="P-loop containing nucleotide triphosphate hydrolases"/>
    <property type="match status" value="1"/>
</dbReference>
<dbReference type="GO" id="GO:0005524">
    <property type="term" value="F:ATP binding"/>
    <property type="evidence" value="ECO:0007669"/>
    <property type="project" value="UniProtKB-UniRule"/>
</dbReference>
<evidence type="ECO:0000256" key="2">
    <source>
        <dbReference type="ARBA" id="ARBA00022741"/>
    </source>
</evidence>
<dbReference type="PANTHER" id="PTHR10695:SF46">
    <property type="entry name" value="BIFUNCTIONAL COENZYME A SYNTHASE-RELATED"/>
    <property type="match status" value="1"/>
</dbReference>
<dbReference type="InterPro" id="IPR027417">
    <property type="entry name" value="P-loop_NTPase"/>
</dbReference>
<evidence type="ECO:0000256" key="6">
    <source>
        <dbReference type="NCBIfam" id="TIGR00152"/>
    </source>
</evidence>
<dbReference type="PANTHER" id="PTHR10695">
    <property type="entry name" value="DEPHOSPHO-COA KINASE-RELATED"/>
    <property type="match status" value="1"/>
</dbReference>
<comment type="similarity">
    <text evidence="1 5">Belongs to the CoaE family.</text>
</comment>
<dbReference type="Proteomes" id="UP000316688">
    <property type="component" value="Unassembled WGS sequence"/>
</dbReference>
<evidence type="ECO:0000313" key="8">
    <source>
        <dbReference type="Proteomes" id="UP000316688"/>
    </source>
</evidence>
<keyword evidence="3 5" id="KW-0067">ATP-binding</keyword>
<gene>
    <name evidence="5" type="primary">coaE</name>
    <name evidence="7" type="ORF">FPL11_07390</name>
</gene>
<dbReference type="EMBL" id="VMKP01000003">
    <property type="protein sequence ID" value="TVO64472.1"/>
    <property type="molecule type" value="Genomic_DNA"/>
</dbReference>
<reference evidence="7 8" key="1">
    <citation type="submission" date="2019-07" db="EMBL/GenBank/DDBJ databases">
        <title>Reclasification of Spiribacter aquaticus.</title>
        <authorList>
            <person name="Leon M.J."/>
            <person name="Sanchez-Porro C."/>
            <person name="Ventosa A."/>
        </authorList>
    </citation>
    <scope>NUCLEOTIDE SEQUENCE [LARGE SCALE GENOMIC DNA]</scope>
    <source>
        <strain evidence="7 8">SP30</strain>
    </source>
</reference>
<sequence length="212" mass="22803">MEATQPTQNHRPNLVVGLTGGIASGKTAVSRRFEAQGAAVIDTDVLARAVVEPGTDGLKAVRERFGDAVIDTDGQLDRGALRARIFADPDARRDLEAITHPRIRRAVARALAAVQAPYAMLVVPLLVEAGWTDLMDRVLVVDAPPAQQRERLMARDDTSRAEAERILASQASRDARLAIADDVIQNDADPAALDTRVATLHAQYCRQAGNAV</sequence>
<dbReference type="GO" id="GO:0005737">
    <property type="term" value="C:cytoplasm"/>
    <property type="evidence" value="ECO:0007669"/>
    <property type="project" value="UniProtKB-SubCell"/>
</dbReference>
<protein>
    <recommendedName>
        <fullName evidence="5 6">Dephospho-CoA kinase</fullName>
        <ecNumber evidence="5 6">2.7.1.24</ecNumber>
    </recommendedName>
    <alternativeName>
        <fullName evidence="5">Dephosphocoenzyme A kinase</fullName>
    </alternativeName>
</protein>
<keyword evidence="4 5" id="KW-0173">Coenzyme A biosynthesis</keyword>
<keyword evidence="8" id="KW-1185">Reference proteome</keyword>
<keyword evidence="5" id="KW-0963">Cytoplasm</keyword>
<evidence type="ECO:0000313" key="7">
    <source>
        <dbReference type="EMBL" id="TVO64472.1"/>
    </source>
</evidence>
<comment type="catalytic activity">
    <reaction evidence="5">
        <text>3'-dephospho-CoA + ATP = ADP + CoA + H(+)</text>
        <dbReference type="Rhea" id="RHEA:18245"/>
        <dbReference type="ChEBI" id="CHEBI:15378"/>
        <dbReference type="ChEBI" id="CHEBI:30616"/>
        <dbReference type="ChEBI" id="CHEBI:57287"/>
        <dbReference type="ChEBI" id="CHEBI:57328"/>
        <dbReference type="ChEBI" id="CHEBI:456216"/>
        <dbReference type="EC" id="2.7.1.24"/>
    </reaction>
</comment>
<dbReference type="GO" id="GO:0015937">
    <property type="term" value="P:coenzyme A biosynthetic process"/>
    <property type="evidence" value="ECO:0007669"/>
    <property type="project" value="UniProtKB-UniRule"/>
</dbReference>
<name>A0A557RH32_9GAMM</name>
<dbReference type="AlphaFoldDB" id="A0A557RH32"/>
<dbReference type="EC" id="2.7.1.24" evidence="5 6"/>
<dbReference type="SUPFAM" id="SSF52540">
    <property type="entry name" value="P-loop containing nucleoside triphosphate hydrolases"/>
    <property type="match status" value="1"/>
</dbReference>
<comment type="subcellular location">
    <subcellularLocation>
        <location evidence="5">Cytoplasm</location>
    </subcellularLocation>
</comment>
<dbReference type="NCBIfam" id="TIGR00152">
    <property type="entry name" value="dephospho-CoA kinase"/>
    <property type="match status" value="1"/>
</dbReference>
<dbReference type="InterPro" id="IPR001977">
    <property type="entry name" value="Depp_CoAkinase"/>
</dbReference>
<dbReference type="CDD" id="cd02022">
    <property type="entry name" value="DPCK"/>
    <property type="match status" value="1"/>
</dbReference>
<evidence type="ECO:0000256" key="4">
    <source>
        <dbReference type="ARBA" id="ARBA00022993"/>
    </source>
</evidence>
<feature type="binding site" evidence="5">
    <location>
        <begin position="23"/>
        <end position="28"/>
    </location>
    <ligand>
        <name>ATP</name>
        <dbReference type="ChEBI" id="CHEBI:30616"/>
    </ligand>
</feature>
<keyword evidence="5 7" id="KW-0808">Transferase</keyword>
<dbReference type="PROSITE" id="PS51219">
    <property type="entry name" value="DPCK"/>
    <property type="match status" value="1"/>
</dbReference>
<organism evidence="7 8">
    <name type="scientific">Spiribacter aquaticus</name>
    <dbReference type="NCBI Taxonomy" id="1935996"/>
    <lineage>
        <taxon>Bacteria</taxon>
        <taxon>Pseudomonadati</taxon>
        <taxon>Pseudomonadota</taxon>
        <taxon>Gammaproteobacteria</taxon>
        <taxon>Chromatiales</taxon>
        <taxon>Ectothiorhodospiraceae</taxon>
        <taxon>Spiribacter</taxon>
    </lineage>
</organism>
<dbReference type="UniPathway" id="UPA00241">
    <property type="reaction ID" value="UER00356"/>
</dbReference>
<dbReference type="HAMAP" id="MF_00376">
    <property type="entry name" value="Dephospho_CoA_kinase"/>
    <property type="match status" value="1"/>
</dbReference>
<keyword evidence="2 5" id="KW-0547">Nucleotide-binding</keyword>
<comment type="pathway">
    <text evidence="5">Cofactor biosynthesis; coenzyme A biosynthesis; CoA from (R)-pantothenate: step 5/5.</text>
</comment>
<evidence type="ECO:0000256" key="5">
    <source>
        <dbReference type="HAMAP-Rule" id="MF_00376"/>
    </source>
</evidence>
<keyword evidence="5 7" id="KW-0418">Kinase</keyword>